<dbReference type="EMBL" id="FTPS01000001">
    <property type="protein sequence ID" value="SIT74572.1"/>
    <property type="molecule type" value="Genomic_DNA"/>
</dbReference>
<protein>
    <submittedName>
        <fullName evidence="1">Uncharacterized protein</fullName>
    </submittedName>
</protein>
<accession>A0A1R3W9U7</accession>
<organism evidence="1 2">
    <name type="scientific">Pontibaca methylaminivorans</name>
    <dbReference type="NCBI Taxonomy" id="515897"/>
    <lineage>
        <taxon>Bacteria</taxon>
        <taxon>Pseudomonadati</taxon>
        <taxon>Pseudomonadota</taxon>
        <taxon>Alphaproteobacteria</taxon>
        <taxon>Rhodobacterales</taxon>
        <taxon>Roseobacteraceae</taxon>
        <taxon>Pontibaca</taxon>
    </lineage>
</organism>
<dbReference type="STRING" id="515897.SAMN05421849_0180"/>
<dbReference type="AlphaFoldDB" id="A0A1R3W9U7"/>
<evidence type="ECO:0000313" key="1">
    <source>
        <dbReference type="EMBL" id="SIT74572.1"/>
    </source>
</evidence>
<dbReference type="RefSeq" id="WP_076646426.1">
    <property type="nucleotide sequence ID" value="NZ_FTPS01000001.1"/>
</dbReference>
<gene>
    <name evidence="1" type="ORF">SAMN05421849_0180</name>
</gene>
<dbReference type="Proteomes" id="UP000192455">
    <property type="component" value="Unassembled WGS sequence"/>
</dbReference>
<sequence length="74" mass="8068">MSIWETQPKYPGRDGDTAQFAVFANGSDSRICIRAVDTVADERAVITMTADRAAAFARDLLDAAMSLQEEQADD</sequence>
<evidence type="ECO:0000313" key="2">
    <source>
        <dbReference type="Proteomes" id="UP000192455"/>
    </source>
</evidence>
<keyword evidence="2" id="KW-1185">Reference proteome</keyword>
<name>A0A1R3W9U7_9RHOB</name>
<reference evidence="1 2" key="1">
    <citation type="submission" date="2017-01" db="EMBL/GenBank/DDBJ databases">
        <authorList>
            <person name="Mah S.A."/>
            <person name="Swanson W.J."/>
            <person name="Moy G.W."/>
            <person name="Vacquier V.D."/>
        </authorList>
    </citation>
    <scope>NUCLEOTIDE SEQUENCE [LARGE SCALE GENOMIC DNA]</scope>
    <source>
        <strain evidence="1 2">DSM 21219</strain>
    </source>
</reference>
<proteinExistence type="predicted"/>